<dbReference type="SUPFAM" id="SSF56524">
    <property type="entry name" value="Oxidoreductase molybdopterin-binding domain"/>
    <property type="match status" value="1"/>
</dbReference>
<protein>
    <submittedName>
        <fullName evidence="2">Protein-methionine-sulfoxide reductase catalytic subunit MsrP</fullName>
        <ecNumber evidence="2">1.8.5.-</ecNumber>
    </submittedName>
</protein>
<accession>A0ABW5BFC7</accession>
<keyword evidence="2" id="KW-0560">Oxidoreductase</keyword>
<dbReference type="InterPro" id="IPR000572">
    <property type="entry name" value="OxRdtase_Mopterin-bd_dom"/>
</dbReference>
<dbReference type="Gene3D" id="3.90.420.10">
    <property type="entry name" value="Oxidoreductase, molybdopterin-binding domain"/>
    <property type="match status" value="1"/>
</dbReference>
<dbReference type="Proteomes" id="UP001597294">
    <property type="component" value="Unassembled WGS sequence"/>
</dbReference>
<dbReference type="GO" id="GO:0016491">
    <property type="term" value="F:oxidoreductase activity"/>
    <property type="evidence" value="ECO:0007669"/>
    <property type="project" value="UniProtKB-KW"/>
</dbReference>
<dbReference type="NCBIfam" id="NF003767">
    <property type="entry name" value="PRK05363.1"/>
    <property type="match status" value="1"/>
</dbReference>
<dbReference type="PANTHER" id="PTHR43032:SF3">
    <property type="entry name" value="PROTEIN-METHIONINE-SULFOXIDE REDUCTASE CATALYTIC SUBUNIT MSRP"/>
    <property type="match status" value="1"/>
</dbReference>
<dbReference type="PANTHER" id="PTHR43032">
    <property type="entry name" value="PROTEIN-METHIONINE-SULFOXIDE REDUCTASE"/>
    <property type="match status" value="1"/>
</dbReference>
<name>A0ABW5BFC7_9PROT</name>
<comment type="caution">
    <text evidence="2">The sequence shown here is derived from an EMBL/GenBank/DDBJ whole genome shotgun (WGS) entry which is preliminary data.</text>
</comment>
<dbReference type="EC" id="1.8.5.-" evidence="2"/>
<dbReference type="InterPro" id="IPR036374">
    <property type="entry name" value="OxRdtase_Mopterin-bd_sf"/>
</dbReference>
<dbReference type="InterPro" id="IPR006311">
    <property type="entry name" value="TAT_signal"/>
</dbReference>
<organism evidence="2 3">
    <name type="scientific">Kiloniella antarctica</name>
    <dbReference type="NCBI Taxonomy" id="1550907"/>
    <lineage>
        <taxon>Bacteria</taxon>
        <taxon>Pseudomonadati</taxon>
        <taxon>Pseudomonadota</taxon>
        <taxon>Alphaproteobacteria</taxon>
        <taxon>Rhodospirillales</taxon>
        <taxon>Kiloniellaceae</taxon>
        <taxon>Kiloniella</taxon>
    </lineage>
</organism>
<sequence>MLIKLRKRWELKENQTTSESVYLNRRSFLKKAALGSVVLSSGMVAGCEEQSAEATAATPVKTPLSSLDPSAKYYPATRNESYKLDRELSLEELATTYNNYYEFGSSKNIHAKAQSLSIRPWSIVIDGMVEKEMNLDIDDLFSKIEFEERLYRHRCVEAWSMAVPWTGFPLRKLVELAQPLSSAKYLRMETFNLPDVATGQKAHWYPWPYIEGLTIEEATHDLAFIATGIYGKPMPKQNGAPLRLVTPWKYGFKSTKAIIKFTFTDKRPVSFWEEIQGSEYGFWANVNPEVPHARWSQATEQPLGKSERVPTLPFNGYADEVADLYKSIKGERLFT</sequence>
<dbReference type="PROSITE" id="PS51318">
    <property type="entry name" value="TAT"/>
    <property type="match status" value="1"/>
</dbReference>
<dbReference type="Pfam" id="PF00174">
    <property type="entry name" value="Oxidored_molyb"/>
    <property type="match status" value="1"/>
</dbReference>
<reference evidence="3" key="1">
    <citation type="journal article" date="2019" name="Int. J. Syst. Evol. Microbiol.">
        <title>The Global Catalogue of Microorganisms (GCM) 10K type strain sequencing project: providing services to taxonomists for standard genome sequencing and annotation.</title>
        <authorList>
            <consortium name="The Broad Institute Genomics Platform"/>
            <consortium name="The Broad Institute Genome Sequencing Center for Infectious Disease"/>
            <person name="Wu L."/>
            <person name="Ma J."/>
        </authorList>
    </citation>
    <scope>NUCLEOTIDE SEQUENCE [LARGE SCALE GENOMIC DNA]</scope>
    <source>
        <strain evidence="3">CGMCC 4.7192</strain>
    </source>
</reference>
<gene>
    <name evidence="2" type="primary">msrP</name>
    <name evidence="2" type="ORF">ACFSKO_01405</name>
</gene>
<dbReference type="EMBL" id="JBHUII010000001">
    <property type="protein sequence ID" value="MFD2204244.1"/>
    <property type="molecule type" value="Genomic_DNA"/>
</dbReference>
<feature type="domain" description="Oxidoreductase molybdopterin-binding" evidence="1">
    <location>
        <begin position="115"/>
        <end position="272"/>
    </location>
</feature>
<proteinExistence type="predicted"/>
<evidence type="ECO:0000259" key="1">
    <source>
        <dbReference type="Pfam" id="PF00174"/>
    </source>
</evidence>
<evidence type="ECO:0000313" key="2">
    <source>
        <dbReference type="EMBL" id="MFD2204244.1"/>
    </source>
</evidence>
<evidence type="ECO:0000313" key="3">
    <source>
        <dbReference type="Proteomes" id="UP001597294"/>
    </source>
</evidence>
<keyword evidence="3" id="KW-1185">Reference proteome</keyword>
<dbReference type="RefSeq" id="WP_380247615.1">
    <property type="nucleotide sequence ID" value="NZ_JBHUII010000001.1"/>
</dbReference>